<evidence type="ECO:0000313" key="5">
    <source>
        <dbReference type="Proteomes" id="UP001204376"/>
    </source>
</evidence>
<feature type="domain" description="Protein FecR C-terminal" evidence="3">
    <location>
        <begin position="250"/>
        <end position="317"/>
    </location>
</feature>
<sequence length="319" mass="35882">MNWEILICYVNHEASEKEVAEIEAWLNERPQNKLILKQLELKQNQLNQPLKDEAVHAEWVKVLDRIFESPRQQKTKVKKLYSLTGIAAAVLLACFINLFSLQNNHKAASQNIVVNTTSERRQVQLPDGSMVYLAPNSNLRVSGDFGRQKRELSLTGEAFFDVKHDAKKPFIVSTANNLKVNVLGTSFNVYSRKNINEEIKVATGLVGVVYAKSTAFLKAGEQLSYSLTKNVARKSRVDAKDATSLQNGTLYFSKSSTKQIAEKLERYYNIHIQVAPSAVKHHAFSGEIKDYGIARVLDGIGFVTGTKYKFTNPNTILLY</sequence>
<feature type="domain" description="FecR protein" evidence="2">
    <location>
        <begin position="115"/>
        <end position="206"/>
    </location>
</feature>
<dbReference type="RefSeq" id="WP_256538865.1">
    <property type="nucleotide sequence ID" value="NZ_JANHOH010000002.1"/>
</dbReference>
<evidence type="ECO:0000259" key="3">
    <source>
        <dbReference type="Pfam" id="PF16344"/>
    </source>
</evidence>
<dbReference type="EMBL" id="JANHOH010000002">
    <property type="protein sequence ID" value="MCQ6958668.1"/>
    <property type="molecule type" value="Genomic_DNA"/>
</dbReference>
<comment type="caution">
    <text evidence="4">The sequence shown here is derived from an EMBL/GenBank/DDBJ whole genome shotgun (WGS) entry which is preliminary data.</text>
</comment>
<dbReference type="Pfam" id="PF16344">
    <property type="entry name" value="FecR_C"/>
    <property type="match status" value="1"/>
</dbReference>
<gene>
    <name evidence="4" type="ORF">NPE20_11895</name>
</gene>
<keyword evidence="1" id="KW-1133">Transmembrane helix</keyword>
<dbReference type="InterPro" id="IPR012373">
    <property type="entry name" value="Ferrdict_sens_TM"/>
</dbReference>
<dbReference type="InterPro" id="IPR006860">
    <property type="entry name" value="FecR"/>
</dbReference>
<reference evidence="4 5" key="1">
    <citation type="submission" date="2022-07" db="EMBL/GenBank/DDBJ databases">
        <title>Mucilaginibacter sp. JC4.</title>
        <authorList>
            <person name="Le V."/>
            <person name="Ko S.-R."/>
            <person name="Ahn C.-Y."/>
            <person name="Oh H.-M."/>
        </authorList>
    </citation>
    <scope>NUCLEOTIDE SEQUENCE [LARGE SCALE GENOMIC DNA]</scope>
    <source>
        <strain evidence="4 5">JC4</strain>
    </source>
</reference>
<keyword evidence="1" id="KW-0472">Membrane</keyword>
<evidence type="ECO:0000259" key="2">
    <source>
        <dbReference type="Pfam" id="PF04773"/>
    </source>
</evidence>
<dbReference type="Gene3D" id="3.55.50.30">
    <property type="match status" value="1"/>
</dbReference>
<dbReference type="PIRSF" id="PIRSF018266">
    <property type="entry name" value="FecR"/>
    <property type="match status" value="1"/>
</dbReference>
<evidence type="ECO:0000313" key="4">
    <source>
        <dbReference type="EMBL" id="MCQ6958668.1"/>
    </source>
</evidence>
<protein>
    <submittedName>
        <fullName evidence="4">FecR domain-containing protein</fullName>
    </submittedName>
</protein>
<name>A0ABT1T232_9SPHI</name>
<proteinExistence type="predicted"/>
<dbReference type="Pfam" id="PF04773">
    <property type="entry name" value="FecR"/>
    <property type="match status" value="1"/>
</dbReference>
<feature type="transmembrane region" description="Helical" evidence="1">
    <location>
        <begin position="80"/>
        <end position="101"/>
    </location>
</feature>
<dbReference type="Proteomes" id="UP001204376">
    <property type="component" value="Unassembled WGS sequence"/>
</dbReference>
<evidence type="ECO:0000256" key="1">
    <source>
        <dbReference type="SAM" id="Phobius"/>
    </source>
</evidence>
<keyword evidence="1" id="KW-0812">Transmembrane</keyword>
<accession>A0ABT1T232</accession>
<dbReference type="Gene3D" id="2.60.120.1440">
    <property type="match status" value="1"/>
</dbReference>
<dbReference type="PANTHER" id="PTHR30273:SF2">
    <property type="entry name" value="PROTEIN FECR"/>
    <property type="match status" value="1"/>
</dbReference>
<organism evidence="4 5">
    <name type="scientific">Mucilaginibacter aquariorum</name>
    <dbReference type="NCBI Taxonomy" id="2967225"/>
    <lineage>
        <taxon>Bacteria</taxon>
        <taxon>Pseudomonadati</taxon>
        <taxon>Bacteroidota</taxon>
        <taxon>Sphingobacteriia</taxon>
        <taxon>Sphingobacteriales</taxon>
        <taxon>Sphingobacteriaceae</taxon>
        <taxon>Mucilaginibacter</taxon>
    </lineage>
</organism>
<dbReference type="InterPro" id="IPR032508">
    <property type="entry name" value="FecR_C"/>
</dbReference>
<dbReference type="PANTHER" id="PTHR30273">
    <property type="entry name" value="PERIPLASMIC SIGNAL SENSOR AND SIGMA FACTOR ACTIVATOR FECR-RELATED"/>
    <property type="match status" value="1"/>
</dbReference>
<keyword evidence="5" id="KW-1185">Reference proteome</keyword>